<dbReference type="InterPro" id="IPR035368">
    <property type="entry name" value="Nrap_D3"/>
</dbReference>
<evidence type="ECO:0000256" key="2">
    <source>
        <dbReference type="ARBA" id="ARBA00006674"/>
    </source>
</evidence>
<gene>
    <name evidence="11" type="ORF">ALEPTO_LOCUS11007</name>
</gene>
<organism evidence="11 12">
    <name type="scientific">Ambispora leptoticha</name>
    <dbReference type="NCBI Taxonomy" id="144679"/>
    <lineage>
        <taxon>Eukaryota</taxon>
        <taxon>Fungi</taxon>
        <taxon>Fungi incertae sedis</taxon>
        <taxon>Mucoromycota</taxon>
        <taxon>Glomeromycotina</taxon>
        <taxon>Glomeromycetes</taxon>
        <taxon>Archaeosporales</taxon>
        <taxon>Ambisporaceae</taxon>
        <taxon>Ambispora</taxon>
    </lineage>
</organism>
<evidence type="ECO:0000256" key="1">
    <source>
        <dbReference type="ARBA" id="ARBA00004604"/>
    </source>
</evidence>
<evidence type="ECO:0000256" key="3">
    <source>
        <dbReference type="ARBA" id="ARBA00022884"/>
    </source>
</evidence>
<dbReference type="GO" id="GO:0032545">
    <property type="term" value="C:CURI complex"/>
    <property type="evidence" value="ECO:0007669"/>
    <property type="project" value="TreeGrafter"/>
</dbReference>
<proteinExistence type="inferred from homology"/>
<feature type="domain" description="Nrap protein" evidence="8">
    <location>
        <begin position="306"/>
        <end position="405"/>
    </location>
</feature>
<dbReference type="Pfam" id="PF03813">
    <property type="entry name" value="Nrap"/>
    <property type="match status" value="1"/>
</dbReference>
<evidence type="ECO:0000313" key="11">
    <source>
        <dbReference type="EMBL" id="CAG8685921.1"/>
    </source>
</evidence>
<evidence type="ECO:0000256" key="5">
    <source>
        <dbReference type="RuleBase" id="RU364032"/>
    </source>
</evidence>
<dbReference type="EMBL" id="CAJVPS010015187">
    <property type="protein sequence ID" value="CAG8685921.1"/>
    <property type="molecule type" value="Genomic_DNA"/>
</dbReference>
<accession>A0A9N9HH10</accession>
<sequence>MSSHTSSLGFNVEGKSETAKDSSHLYRAPTNEEIQGLKETADLYKSNIFKLKIDELLSEVQIDYEEAKFLENNLHQIKEAFDSIPDQPGSNIVQIKQRLKKKHKIVIPFPEPIPSDDVQYKFAFKKPISIHLIGSYPLKILTRGPKGFNVDIVVMMPPSIFQEKDYLNYRYFYKRAYYLAMLAASLQDKKYKTTFSVEFGTYKGDRKRPILLVRPSGNNLNEYFSKIPYIIRIFPGIPPDLFSIHRLAPSKNNVRPRVFEGKQQLEKDSDKTALVPTPQYNLAILQDIFFISHLLFLHQQKKACPAFQDACILAKIWLNQRGFGTEEDGSCGFNGFLWTMLMAYLLRGGGPNGNKKLANGFSSYQLFKGTMDFLANHDFTNNQIFMNKAGLSDEFSEKAFTENYDIVQHEAKLAMKYLNDSKDDHFESLFLRKVDDIKLRFDDLIKISNIPSKYFLYTEAAKLDFPDRFIHFARVVPSLLKKGLTDRIDLITVNYKNLPRWLITQDPPSYSSGTVSLFLGIILNQEHSNRVVDYGPSPEDEVASAKFRKLWGSKAELRRFKDGSISESVVWEDAKSFESRSLIVSQIVSHLLKHHFGIRDREGFCYWAGQLNAFIRPAANVPSSLFNPEIAHLGFQPVMAAFNSFIKQINGLEDIPLRVSSIRGASPILRYSSVFIPQPVNLHSLKSFSTKITHYVEPIDVIIQFESSGKWPDDLVAIQKMKIALYIRLVDRLKNQYHNTFAWVIADDKDSIVAGNSYMDVLTDTGYVFR</sequence>
<dbReference type="InterPro" id="IPR035367">
    <property type="entry name" value="Nrap_D2"/>
</dbReference>
<dbReference type="InterPro" id="IPR005554">
    <property type="entry name" value="NOL6/Upt22"/>
</dbReference>
<evidence type="ECO:0000313" key="12">
    <source>
        <dbReference type="Proteomes" id="UP000789508"/>
    </source>
</evidence>
<feature type="domain" description="Nrap protein" evidence="9">
    <location>
        <begin position="439"/>
        <end position="596"/>
    </location>
</feature>
<feature type="non-terminal residue" evidence="11">
    <location>
        <position position="1"/>
    </location>
</feature>
<dbReference type="AlphaFoldDB" id="A0A9N9HH10"/>
<dbReference type="GO" id="GO:0003723">
    <property type="term" value="F:RNA binding"/>
    <property type="evidence" value="ECO:0007669"/>
    <property type="project" value="UniProtKB-KW"/>
</dbReference>
<dbReference type="Proteomes" id="UP000789508">
    <property type="component" value="Unassembled WGS sequence"/>
</dbReference>
<protein>
    <recommendedName>
        <fullName evidence="5">U3 small nucleolar RNA-associated protein 22</fullName>
    </recommendedName>
</protein>
<dbReference type="Pfam" id="PF17404">
    <property type="entry name" value="Nrap_D3"/>
    <property type="match status" value="1"/>
</dbReference>
<dbReference type="InterPro" id="IPR035369">
    <property type="entry name" value="Nrap_D4"/>
</dbReference>
<keyword evidence="12" id="KW-1185">Reference proteome</keyword>
<dbReference type="OrthoDB" id="10251401at2759"/>
<dbReference type="InterPro" id="IPR035082">
    <property type="entry name" value="Nrap_D1"/>
</dbReference>
<dbReference type="PANTHER" id="PTHR17972">
    <property type="entry name" value="NUCLEOLAR RNA-ASSOCIATED PROTEIN"/>
    <property type="match status" value="1"/>
</dbReference>
<dbReference type="GO" id="GO:0006409">
    <property type="term" value="P:tRNA export from nucleus"/>
    <property type="evidence" value="ECO:0007669"/>
    <property type="project" value="TreeGrafter"/>
</dbReference>
<dbReference type="Pfam" id="PF17405">
    <property type="entry name" value="Nrap_D4"/>
    <property type="match status" value="1"/>
</dbReference>
<evidence type="ECO:0000259" key="7">
    <source>
        <dbReference type="Pfam" id="PF03813"/>
    </source>
</evidence>
<feature type="domain" description="Nrap protein" evidence="10">
    <location>
        <begin position="632"/>
        <end position="770"/>
    </location>
</feature>
<comment type="caution">
    <text evidence="11">The sequence shown here is derived from an EMBL/GenBank/DDBJ whole genome shotgun (WGS) entry which is preliminary data.</text>
</comment>
<evidence type="ECO:0000259" key="8">
    <source>
        <dbReference type="Pfam" id="PF17403"/>
    </source>
</evidence>
<name>A0A9N9HH10_9GLOM</name>
<evidence type="ECO:0000259" key="9">
    <source>
        <dbReference type="Pfam" id="PF17404"/>
    </source>
</evidence>
<evidence type="ECO:0000256" key="4">
    <source>
        <dbReference type="ARBA" id="ARBA00023242"/>
    </source>
</evidence>
<dbReference type="GO" id="GO:0032040">
    <property type="term" value="C:small-subunit processome"/>
    <property type="evidence" value="ECO:0007669"/>
    <property type="project" value="TreeGrafter"/>
</dbReference>
<feature type="domain" description="Nrap protein" evidence="7">
    <location>
        <begin position="150"/>
        <end position="302"/>
    </location>
</feature>
<dbReference type="GO" id="GO:0006364">
    <property type="term" value="P:rRNA processing"/>
    <property type="evidence" value="ECO:0007669"/>
    <property type="project" value="UniProtKB-KW"/>
</dbReference>
<dbReference type="Gene3D" id="1.10.1410.10">
    <property type="match status" value="2"/>
</dbReference>
<feature type="region of interest" description="Disordered" evidence="6">
    <location>
        <begin position="1"/>
        <end position="27"/>
    </location>
</feature>
<evidence type="ECO:0000256" key="6">
    <source>
        <dbReference type="SAM" id="MobiDB-lite"/>
    </source>
</evidence>
<comment type="subcellular location">
    <subcellularLocation>
        <location evidence="1 5">Nucleus</location>
        <location evidence="1 5">Nucleolus</location>
    </subcellularLocation>
</comment>
<keyword evidence="5" id="KW-0687">Ribonucleoprotein</keyword>
<reference evidence="11" key="1">
    <citation type="submission" date="2021-06" db="EMBL/GenBank/DDBJ databases">
        <authorList>
            <person name="Kallberg Y."/>
            <person name="Tangrot J."/>
            <person name="Rosling A."/>
        </authorList>
    </citation>
    <scope>NUCLEOTIDE SEQUENCE</scope>
    <source>
        <strain evidence="11">FL130A</strain>
    </source>
</reference>
<keyword evidence="3 5" id="KW-0694">RNA-binding</keyword>
<keyword evidence="4 5" id="KW-0539">Nucleus</keyword>
<comment type="similarity">
    <text evidence="2 5">Belongs to the NRAP family.</text>
</comment>
<dbReference type="PANTHER" id="PTHR17972:SF0">
    <property type="entry name" value="NUCLEOLAR PROTEIN 6"/>
    <property type="match status" value="1"/>
</dbReference>
<dbReference type="Pfam" id="PF17403">
    <property type="entry name" value="Nrap_D2"/>
    <property type="match status" value="1"/>
</dbReference>
<evidence type="ECO:0000259" key="10">
    <source>
        <dbReference type="Pfam" id="PF17405"/>
    </source>
</evidence>
<dbReference type="GO" id="GO:0034456">
    <property type="term" value="C:UTP-C complex"/>
    <property type="evidence" value="ECO:0007669"/>
    <property type="project" value="TreeGrafter"/>
</dbReference>
<keyword evidence="5" id="KW-0698">rRNA processing</keyword>
<keyword evidence="5" id="KW-0690">Ribosome biogenesis</keyword>
<feature type="compositionally biased region" description="Basic and acidic residues" evidence="6">
    <location>
        <begin position="14"/>
        <end position="24"/>
    </location>
</feature>